<protein>
    <submittedName>
        <fullName evidence="3">Universal stress protein</fullName>
    </submittedName>
</protein>
<dbReference type="AlphaFoldDB" id="A0A9X3F6H7"/>
<name>A0A9X3F6H7_9BACT</name>
<dbReference type="CDD" id="cd00293">
    <property type="entry name" value="USP-like"/>
    <property type="match status" value="2"/>
</dbReference>
<sequence length="369" mass="41903">MNENLVTLVTLPYSKAHILKMRLEAKAIKCELEDFDLIEGSTTSTIRIKILEKDIKEALSELDYLLGLKSDAKKERTEAHDRQILVPIDFSVVSEKSARLAFNIASHINAELVIMHSFLSPAKFVIPYGDIYPYDSTLLIQSNEAEKNANVNFKEFVKKLAHYFGKDKWEALKPQFIIKPGFADEDILGYARDQRPKLIVIGRGGDKSWSGTVGSITADIMYNAPVPVLIVPENMEEKPLAEFKEFLYATNFDAKDFTALDKLMDILLPFDIQLTCAHVGEPDENSWDLARLEGMKDILQKKYENKKFDCKLIMGSDVLETLDSYLKHESIDVLALTTHKRGMISRLFNPSLARKMVFHTNTPLLVFHA</sequence>
<dbReference type="InterPro" id="IPR014729">
    <property type="entry name" value="Rossmann-like_a/b/a_fold"/>
</dbReference>
<reference evidence="3" key="1">
    <citation type="submission" date="2022-11" db="EMBL/GenBank/DDBJ databases">
        <title>Marilongibacter aestuarii gen. nov., sp. nov., isolated from tidal flat sediment.</title>
        <authorList>
            <person name="Jiayan W."/>
        </authorList>
    </citation>
    <scope>NUCLEOTIDE SEQUENCE</scope>
    <source>
        <strain evidence="3">Z1-6</strain>
    </source>
</reference>
<organism evidence="3 4">
    <name type="scientific">Draconibacterium aestuarii</name>
    <dbReference type="NCBI Taxonomy" id="2998507"/>
    <lineage>
        <taxon>Bacteria</taxon>
        <taxon>Pseudomonadati</taxon>
        <taxon>Bacteroidota</taxon>
        <taxon>Bacteroidia</taxon>
        <taxon>Marinilabiliales</taxon>
        <taxon>Prolixibacteraceae</taxon>
        <taxon>Draconibacterium</taxon>
    </lineage>
</organism>
<dbReference type="RefSeq" id="WP_343333015.1">
    <property type="nucleotide sequence ID" value="NZ_JAPOHD010000020.1"/>
</dbReference>
<evidence type="ECO:0000313" key="3">
    <source>
        <dbReference type="EMBL" id="MCY1720682.1"/>
    </source>
</evidence>
<evidence type="ECO:0000313" key="4">
    <source>
        <dbReference type="Proteomes" id="UP001145087"/>
    </source>
</evidence>
<evidence type="ECO:0000256" key="1">
    <source>
        <dbReference type="ARBA" id="ARBA00008791"/>
    </source>
</evidence>
<dbReference type="PRINTS" id="PR01438">
    <property type="entry name" value="UNVRSLSTRESS"/>
</dbReference>
<dbReference type="InterPro" id="IPR006016">
    <property type="entry name" value="UspA"/>
</dbReference>
<dbReference type="PANTHER" id="PTHR46268:SF6">
    <property type="entry name" value="UNIVERSAL STRESS PROTEIN UP12"/>
    <property type="match status" value="1"/>
</dbReference>
<dbReference type="PANTHER" id="PTHR46268">
    <property type="entry name" value="STRESS RESPONSE PROTEIN NHAX"/>
    <property type="match status" value="1"/>
</dbReference>
<proteinExistence type="inferred from homology"/>
<dbReference type="Pfam" id="PF00582">
    <property type="entry name" value="Usp"/>
    <property type="match status" value="1"/>
</dbReference>
<dbReference type="InterPro" id="IPR006015">
    <property type="entry name" value="Universal_stress_UspA"/>
</dbReference>
<keyword evidence="4" id="KW-1185">Reference proteome</keyword>
<evidence type="ECO:0000259" key="2">
    <source>
        <dbReference type="Pfam" id="PF00582"/>
    </source>
</evidence>
<comment type="similarity">
    <text evidence="1">Belongs to the universal stress protein A family.</text>
</comment>
<comment type="caution">
    <text evidence="3">The sequence shown here is derived from an EMBL/GenBank/DDBJ whole genome shotgun (WGS) entry which is preliminary data.</text>
</comment>
<accession>A0A9X3F6H7</accession>
<dbReference type="SUPFAM" id="SSF52402">
    <property type="entry name" value="Adenine nucleotide alpha hydrolases-like"/>
    <property type="match status" value="2"/>
</dbReference>
<gene>
    <name evidence="3" type="ORF">OU798_10030</name>
</gene>
<feature type="domain" description="UspA" evidence="2">
    <location>
        <begin position="82"/>
        <end position="232"/>
    </location>
</feature>
<dbReference type="EMBL" id="JAPOHD010000020">
    <property type="protein sequence ID" value="MCY1720682.1"/>
    <property type="molecule type" value="Genomic_DNA"/>
</dbReference>
<dbReference type="Proteomes" id="UP001145087">
    <property type="component" value="Unassembled WGS sequence"/>
</dbReference>
<dbReference type="Gene3D" id="3.40.50.620">
    <property type="entry name" value="HUPs"/>
    <property type="match status" value="2"/>
</dbReference>